<dbReference type="PANTHER" id="PTHR24414">
    <property type="entry name" value="F-BOX/KELCH-REPEAT PROTEIN SKIP4"/>
    <property type="match status" value="1"/>
</dbReference>
<name>A0A2P5CCM0_PARAD</name>
<dbReference type="InterPro" id="IPR057499">
    <property type="entry name" value="Kelch_FKB95"/>
</dbReference>
<keyword evidence="1" id="KW-1133">Transmembrane helix</keyword>
<organism evidence="3 4">
    <name type="scientific">Parasponia andersonii</name>
    <name type="common">Sponia andersonii</name>
    <dbReference type="NCBI Taxonomy" id="3476"/>
    <lineage>
        <taxon>Eukaryota</taxon>
        <taxon>Viridiplantae</taxon>
        <taxon>Streptophyta</taxon>
        <taxon>Embryophyta</taxon>
        <taxon>Tracheophyta</taxon>
        <taxon>Spermatophyta</taxon>
        <taxon>Magnoliopsida</taxon>
        <taxon>eudicotyledons</taxon>
        <taxon>Gunneridae</taxon>
        <taxon>Pentapetalae</taxon>
        <taxon>rosids</taxon>
        <taxon>fabids</taxon>
        <taxon>Rosales</taxon>
        <taxon>Cannabaceae</taxon>
        <taxon>Parasponia</taxon>
    </lineage>
</organism>
<keyword evidence="1" id="KW-0812">Transmembrane</keyword>
<reference evidence="4" key="1">
    <citation type="submission" date="2016-06" db="EMBL/GenBank/DDBJ databases">
        <title>Parallel loss of symbiosis genes in relatives of nitrogen-fixing non-legume Parasponia.</title>
        <authorList>
            <person name="Van Velzen R."/>
            <person name="Holmer R."/>
            <person name="Bu F."/>
            <person name="Rutten L."/>
            <person name="Van Zeijl A."/>
            <person name="Liu W."/>
            <person name="Santuari L."/>
            <person name="Cao Q."/>
            <person name="Sharma T."/>
            <person name="Shen D."/>
            <person name="Roswanjaya Y."/>
            <person name="Wardhani T."/>
            <person name="Kalhor M.S."/>
            <person name="Jansen J."/>
            <person name="Van den Hoogen J."/>
            <person name="Gungor B."/>
            <person name="Hartog M."/>
            <person name="Hontelez J."/>
            <person name="Verver J."/>
            <person name="Yang W.-C."/>
            <person name="Schijlen E."/>
            <person name="Repin R."/>
            <person name="Schilthuizen M."/>
            <person name="Schranz E."/>
            <person name="Heidstra R."/>
            <person name="Miyata K."/>
            <person name="Fedorova E."/>
            <person name="Kohlen W."/>
            <person name="Bisseling T."/>
            <person name="Smit S."/>
            <person name="Geurts R."/>
        </authorList>
    </citation>
    <scope>NUCLEOTIDE SEQUENCE [LARGE SCALE GENOMIC DNA]</scope>
    <source>
        <strain evidence="4">cv. WU1-14</strain>
    </source>
</reference>
<dbReference type="InterPro" id="IPR050354">
    <property type="entry name" value="F-box/kelch-repeat_ARATH"/>
</dbReference>
<dbReference type="InterPro" id="IPR015915">
    <property type="entry name" value="Kelch-typ_b-propeller"/>
</dbReference>
<dbReference type="SUPFAM" id="SSF117281">
    <property type="entry name" value="Kelch motif"/>
    <property type="match status" value="1"/>
</dbReference>
<dbReference type="SMART" id="SM00612">
    <property type="entry name" value="Kelch"/>
    <property type="match status" value="1"/>
</dbReference>
<dbReference type="PANTHER" id="PTHR24414:SF23">
    <property type="entry name" value="F-BOX_KELCH-REPEAT PROTEIN SKIP6"/>
    <property type="match status" value="1"/>
</dbReference>
<evidence type="ECO:0000259" key="2">
    <source>
        <dbReference type="Pfam" id="PF25210"/>
    </source>
</evidence>
<dbReference type="AlphaFoldDB" id="A0A2P5CCM0"/>
<evidence type="ECO:0000313" key="3">
    <source>
        <dbReference type="EMBL" id="PON58734.1"/>
    </source>
</evidence>
<dbReference type="Pfam" id="PF25210">
    <property type="entry name" value="Kelch_FKB95"/>
    <property type="match status" value="1"/>
</dbReference>
<feature type="domain" description="FKB95-like N-terminal Kelch" evidence="2">
    <location>
        <begin position="85"/>
        <end position="242"/>
    </location>
</feature>
<comment type="caution">
    <text evidence="3">The sequence shown here is derived from an EMBL/GenBank/DDBJ whole genome shotgun (WGS) entry which is preliminary data.</text>
</comment>
<dbReference type="Proteomes" id="UP000237105">
    <property type="component" value="Unassembled WGS sequence"/>
</dbReference>
<proteinExistence type="predicted"/>
<dbReference type="Gene3D" id="2.120.10.80">
    <property type="entry name" value="Kelch-type beta propeller"/>
    <property type="match status" value="1"/>
</dbReference>
<evidence type="ECO:0000256" key="1">
    <source>
        <dbReference type="SAM" id="Phobius"/>
    </source>
</evidence>
<dbReference type="EMBL" id="JXTB01000146">
    <property type="protein sequence ID" value="PON58734.1"/>
    <property type="molecule type" value="Genomic_DNA"/>
</dbReference>
<gene>
    <name evidence="3" type="ORF">PanWU01x14_164700</name>
</gene>
<keyword evidence="1" id="KW-0472">Membrane</keyword>
<protein>
    <submittedName>
        <fullName evidence="3">BTB-kelch protein</fullName>
    </submittedName>
</protein>
<sequence>MRFSQAISQRLGGLVSVCSLLAQSLEPNTGFALISPVYHHRTTIGGEDGSDGLGHCGEDRVAVFRPIAHAAWNSLLRFARVFPLPVVLYSVTAVVGHIIYVLGGFTDLSRTSSAVWVLDCRSRTWERGPSMRAPRSVSSVAVVGGEIYAIGVHGDELRIEVLDAVTERWEAVTSPVEGKDALVKMSRIDEMDGRIRVRVGLKAFWLDPTNKTWEVAGDVDMLDLCYSGQCVVGGTSFWCDHRIDGSASSTGGVKMRVWCAEVEVIRKNGELSGGVLWSEKVLLLPEEMEMSHSKFFFHCACLSVSL</sequence>
<feature type="transmembrane region" description="Helical" evidence="1">
    <location>
        <begin position="82"/>
        <end position="103"/>
    </location>
</feature>
<keyword evidence="4" id="KW-1185">Reference proteome</keyword>
<dbReference type="OrthoDB" id="1194414at2759"/>
<accession>A0A2P5CCM0</accession>
<dbReference type="InterPro" id="IPR006652">
    <property type="entry name" value="Kelch_1"/>
</dbReference>
<evidence type="ECO:0000313" key="4">
    <source>
        <dbReference type="Proteomes" id="UP000237105"/>
    </source>
</evidence>